<comment type="subcellular location">
    <subcellularLocation>
        <location evidence="1">Cytoplasm</location>
    </subcellularLocation>
</comment>
<keyword evidence="5" id="KW-0678">Repressor</keyword>
<comment type="similarity">
    <text evidence="2">Belongs to the DtxR/MntR family.</text>
</comment>
<keyword evidence="14" id="KW-1185">Reference proteome</keyword>
<evidence type="ECO:0000256" key="7">
    <source>
        <dbReference type="ARBA" id="ARBA00023125"/>
    </source>
</evidence>
<dbReference type="Pfam" id="PF01325">
    <property type="entry name" value="Fe_dep_repress"/>
    <property type="match status" value="1"/>
</dbReference>
<dbReference type="InterPro" id="IPR036390">
    <property type="entry name" value="WH_DNA-bd_sf"/>
</dbReference>
<evidence type="ECO:0000256" key="9">
    <source>
        <dbReference type="ARBA" id="ARBA00023163"/>
    </source>
</evidence>
<evidence type="ECO:0000256" key="6">
    <source>
        <dbReference type="ARBA" id="ARBA00023015"/>
    </source>
</evidence>
<proteinExistence type="inferred from homology"/>
<keyword evidence="4" id="KW-0963">Cytoplasm</keyword>
<dbReference type="PANTHER" id="PTHR33238">
    <property type="entry name" value="IRON (METAL) DEPENDENT REPRESSOR, DTXR FAMILY"/>
    <property type="match status" value="1"/>
</dbReference>
<dbReference type="GO" id="GO:0046983">
    <property type="term" value="F:protein dimerization activity"/>
    <property type="evidence" value="ECO:0007669"/>
    <property type="project" value="InterPro"/>
</dbReference>
<comment type="caution">
    <text evidence="13">The sequence shown here is derived from an EMBL/GenBank/DDBJ whole genome shotgun (WGS) entry which is preliminary data.</text>
</comment>
<dbReference type="Proteomes" id="UP000377798">
    <property type="component" value="Unassembled WGS sequence"/>
</dbReference>
<evidence type="ECO:0000256" key="10">
    <source>
        <dbReference type="ARBA" id="ARBA00023211"/>
    </source>
</evidence>
<dbReference type="InterPro" id="IPR050536">
    <property type="entry name" value="DtxR_MntR_Metal-Reg"/>
</dbReference>
<dbReference type="InterPro" id="IPR022689">
    <property type="entry name" value="Iron_dep_repressor"/>
</dbReference>
<gene>
    <name evidence="13" type="primary">mntR</name>
    <name evidence="13" type="ORF">NCTC13150_00154</name>
</gene>
<evidence type="ECO:0000256" key="1">
    <source>
        <dbReference type="ARBA" id="ARBA00004496"/>
    </source>
</evidence>
<dbReference type="GO" id="GO:0003700">
    <property type="term" value="F:DNA-binding transcription factor activity"/>
    <property type="evidence" value="ECO:0007669"/>
    <property type="project" value="InterPro"/>
</dbReference>
<dbReference type="InterPro" id="IPR022687">
    <property type="entry name" value="HTH_DTXR"/>
</dbReference>
<dbReference type="PROSITE" id="PS50944">
    <property type="entry name" value="HTH_DTXR"/>
    <property type="match status" value="1"/>
</dbReference>
<dbReference type="SUPFAM" id="SSF46785">
    <property type="entry name" value="Winged helix' DNA-binding domain"/>
    <property type="match status" value="1"/>
</dbReference>
<name>A0A8H2QSA0_9FIRM</name>
<dbReference type="Gene3D" id="1.10.10.10">
    <property type="entry name" value="Winged helix-like DNA-binding domain superfamily/Winged helix DNA-binding domain"/>
    <property type="match status" value="1"/>
</dbReference>
<organism evidence="13 14">
    <name type="scientific">Urinicoccus massiliensis</name>
    <dbReference type="NCBI Taxonomy" id="1723382"/>
    <lineage>
        <taxon>Bacteria</taxon>
        <taxon>Bacillati</taxon>
        <taxon>Bacillota</taxon>
        <taxon>Tissierellia</taxon>
        <taxon>Tissierellales</taxon>
        <taxon>Peptoniphilaceae</taxon>
        <taxon>Urinicoccus</taxon>
    </lineage>
</organism>
<keyword evidence="6" id="KW-0805">Transcription regulation</keyword>
<dbReference type="InterPro" id="IPR001367">
    <property type="entry name" value="Fe_dep_repressor"/>
</dbReference>
<evidence type="ECO:0000259" key="12">
    <source>
        <dbReference type="PROSITE" id="PS50944"/>
    </source>
</evidence>
<dbReference type="AlphaFoldDB" id="A0A8H2QSA0"/>
<dbReference type="SMART" id="SM00529">
    <property type="entry name" value="HTH_DTXR"/>
    <property type="match status" value="1"/>
</dbReference>
<protein>
    <recommendedName>
        <fullName evidence="11">Manganese transport regulator</fullName>
    </recommendedName>
</protein>
<dbReference type="InterPro" id="IPR036421">
    <property type="entry name" value="Fe_dep_repressor_sf"/>
</dbReference>
<evidence type="ECO:0000313" key="14">
    <source>
        <dbReference type="Proteomes" id="UP000377798"/>
    </source>
</evidence>
<evidence type="ECO:0000256" key="5">
    <source>
        <dbReference type="ARBA" id="ARBA00022491"/>
    </source>
</evidence>
<dbReference type="InterPro" id="IPR007167">
    <property type="entry name" value="Fe-transptr_FeoA-like"/>
</dbReference>
<evidence type="ECO:0000256" key="3">
    <source>
        <dbReference type="ARBA" id="ARBA00011738"/>
    </source>
</evidence>
<dbReference type="SUPFAM" id="SSF47979">
    <property type="entry name" value="Iron-dependent repressor protein, dimerization domain"/>
    <property type="match status" value="1"/>
</dbReference>
<keyword evidence="7" id="KW-0238">DNA-binding</keyword>
<dbReference type="Pfam" id="PF02742">
    <property type="entry name" value="Fe_dep_repr_C"/>
    <property type="match status" value="1"/>
</dbReference>
<reference evidence="13 14" key="1">
    <citation type="submission" date="2019-02" db="EMBL/GenBank/DDBJ databases">
        <authorList>
            <consortium name="Pathogen Informatics"/>
        </authorList>
    </citation>
    <scope>NUCLEOTIDE SEQUENCE [LARGE SCALE GENOMIC DNA]</scope>
    <source>
        <strain evidence="13 14">3012STDY7089603</strain>
    </source>
</reference>
<keyword evidence="8" id="KW-0010">Activator</keyword>
<dbReference type="GO" id="GO:0005737">
    <property type="term" value="C:cytoplasm"/>
    <property type="evidence" value="ECO:0007669"/>
    <property type="project" value="UniProtKB-SubCell"/>
</dbReference>
<dbReference type="GO" id="GO:0003677">
    <property type="term" value="F:DNA binding"/>
    <property type="evidence" value="ECO:0007669"/>
    <property type="project" value="UniProtKB-KW"/>
</dbReference>
<dbReference type="PANTHER" id="PTHR33238:SF11">
    <property type="entry name" value="TRANSCRIPTIONAL REGULATOR MNTR"/>
    <property type="match status" value="1"/>
</dbReference>
<dbReference type="InterPro" id="IPR036388">
    <property type="entry name" value="WH-like_DNA-bd_sf"/>
</dbReference>
<accession>A0A8H2QSA0</accession>
<comment type="subunit">
    <text evidence="3">Homodimer.</text>
</comment>
<feature type="domain" description="HTH dtxR-type" evidence="12">
    <location>
        <begin position="1"/>
        <end position="61"/>
    </location>
</feature>
<dbReference type="RefSeq" id="WP_072470284.1">
    <property type="nucleotide sequence ID" value="NZ_CAACYI010000001.1"/>
</dbReference>
<dbReference type="EMBL" id="CAACYI010000001">
    <property type="protein sequence ID" value="VFB15655.1"/>
    <property type="molecule type" value="Genomic_DNA"/>
</dbReference>
<keyword evidence="10" id="KW-0464">Manganese</keyword>
<evidence type="ECO:0000313" key="13">
    <source>
        <dbReference type="EMBL" id="VFB15655.1"/>
    </source>
</evidence>
<keyword evidence="9" id="KW-0804">Transcription</keyword>
<dbReference type="Pfam" id="PF04023">
    <property type="entry name" value="FeoA"/>
    <property type="match status" value="1"/>
</dbReference>
<evidence type="ECO:0000256" key="11">
    <source>
        <dbReference type="ARBA" id="ARBA00032593"/>
    </source>
</evidence>
<evidence type="ECO:0000256" key="8">
    <source>
        <dbReference type="ARBA" id="ARBA00023159"/>
    </source>
</evidence>
<sequence>MSRQQESYLKVIYDLMLRYGHASNKRIAEDLNVAPASVTEMIRKLKENNWVQVSFHKITLTPEGEDRVKNLLDRHRLWETFLLTKLDYPPDKVHGLAESLEHASDGQLIDRLNKYLAYPKTCPHGGPIYVNGGQEVAESLWDKEDQGPFEILQIIDELNYNHYERRGLLPGAQLELRKKFSENMTVRLEGKNATLSKKEAENILVVKK</sequence>
<dbReference type="GO" id="GO:0046914">
    <property type="term" value="F:transition metal ion binding"/>
    <property type="evidence" value="ECO:0007669"/>
    <property type="project" value="InterPro"/>
</dbReference>
<evidence type="ECO:0000256" key="4">
    <source>
        <dbReference type="ARBA" id="ARBA00022490"/>
    </source>
</evidence>
<evidence type="ECO:0000256" key="2">
    <source>
        <dbReference type="ARBA" id="ARBA00007871"/>
    </source>
</evidence>